<dbReference type="OrthoDB" id="56344at2157"/>
<dbReference type="AlphaFoldDB" id="A0A2U9IB82"/>
<organism evidence="4 5">
    <name type="scientific">Acidianus brierleyi</name>
    <dbReference type="NCBI Taxonomy" id="41673"/>
    <lineage>
        <taxon>Archaea</taxon>
        <taxon>Thermoproteota</taxon>
        <taxon>Thermoprotei</taxon>
        <taxon>Sulfolobales</taxon>
        <taxon>Sulfolobaceae</taxon>
        <taxon>Acidianus</taxon>
    </lineage>
</organism>
<evidence type="ECO:0000313" key="4">
    <source>
        <dbReference type="EMBL" id="AWR93269.1"/>
    </source>
</evidence>
<evidence type="ECO:0000313" key="5">
    <source>
        <dbReference type="Proteomes" id="UP000248044"/>
    </source>
</evidence>
<dbReference type="GeneID" id="36830535"/>
<dbReference type="InterPro" id="IPR049544">
    <property type="entry name" value="SoxE-like_C"/>
</dbReference>
<dbReference type="SUPFAM" id="SSF49503">
    <property type="entry name" value="Cupredoxins"/>
    <property type="match status" value="1"/>
</dbReference>
<accession>A0A2U9IB82</accession>
<proteinExistence type="predicted"/>
<dbReference type="InterPro" id="IPR008972">
    <property type="entry name" value="Cupredoxin"/>
</dbReference>
<evidence type="ECO:0000256" key="1">
    <source>
        <dbReference type="ARBA" id="ARBA00022723"/>
    </source>
</evidence>
<reference evidence="4 5" key="1">
    <citation type="submission" date="2018-05" db="EMBL/GenBank/DDBJ databases">
        <title>Complete Genome Sequences of Extremely Thermoacidophilic, Metal-Mobilizing Type-Strain Members of the Archaeal Family Sulfolobaceae: Acidianus brierleyi DSM-1651T, Acidianus sulfidivorans DSM-18786T, Metallosphaera hakonensis DSM-7519T, and Metallosphaera prunae DSM-10039T.</title>
        <authorList>
            <person name="Counts J.A."/>
            <person name="Kelly R.M."/>
        </authorList>
    </citation>
    <scope>NUCLEOTIDE SEQUENCE [LARGE SCALE GENOMIC DNA]</scope>
    <source>
        <strain evidence="4 5">DSM 1651</strain>
    </source>
</reference>
<sequence>MSRIGVAILVLIFAGTAFMAGFLVYNFSIVLYPVHPTHAAPLLAPITTTTVPPTTTTTTSTTSTSVLPSGAKVLPYDASNHTVFLYITSLSTGTPFNFNGTSNGELHVYIPAGWTVIVYYTNEEAIAHNFNIVQNDTPTPNNVNIEADGKVLLFVGTTSSTYESNGIASGESASGSIALPAGIYWFACGIAGHAESGMWGVIVSSTSVTEPYYVVS</sequence>
<name>A0A2U9IB82_9CREN</name>
<feature type="domain" description="Sulfocyanin-like C-terminal" evidence="3">
    <location>
        <begin position="70"/>
        <end position="214"/>
    </location>
</feature>
<keyword evidence="5" id="KW-1185">Reference proteome</keyword>
<dbReference type="KEGG" id="abri:DFR85_00225"/>
<dbReference type="PROSITE" id="PS00079">
    <property type="entry name" value="MULTICOPPER_OXIDASE1"/>
    <property type="match status" value="1"/>
</dbReference>
<dbReference type="EMBL" id="CP029289">
    <property type="protein sequence ID" value="AWR93269.1"/>
    <property type="molecule type" value="Genomic_DNA"/>
</dbReference>
<evidence type="ECO:0000256" key="2">
    <source>
        <dbReference type="NCBIfam" id="TIGR03094"/>
    </source>
</evidence>
<dbReference type="InterPro" id="IPR010532">
    <property type="entry name" value="SoxE"/>
</dbReference>
<dbReference type="InterPro" id="IPR033138">
    <property type="entry name" value="Cu_oxidase_CS"/>
</dbReference>
<dbReference type="Gene3D" id="2.60.40.420">
    <property type="entry name" value="Cupredoxins - blue copper proteins"/>
    <property type="match status" value="1"/>
</dbReference>
<gene>
    <name evidence="4" type="ORF">DFR85_00225</name>
</gene>
<dbReference type="RefSeq" id="WP_110269153.1">
    <property type="nucleotide sequence ID" value="NZ_CP029289.2"/>
</dbReference>
<dbReference type="GO" id="GO:0005507">
    <property type="term" value="F:copper ion binding"/>
    <property type="evidence" value="ECO:0007669"/>
    <property type="project" value="UniProtKB-UniRule"/>
</dbReference>
<keyword evidence="1" id="KW-0479">Metal-binding</keyword>
<dbReference type="PIRSF" id="PIRSF022145">
    <property type="entry name" value="Sulfocyanin"/>
    <property type="match status" value="1"/>
</dbReference>
<dbReference type="Proteomes" id="UP000248044">
    <property type="component" value="Chromosome"/>
</dbReference>
<dbReference type="Pfam" id="PF06525">
    <property type="entry name" value="SoxE"/>
    <property type="match status" value="1"/>
</dbReference>
<protein>
    <recommendedName>
        <fullName evidence="2">Sulfocyanin</fullName>
    </recommendedName>
</protein>
<dbReference type="NCBIfam" id="TIGR03094">
    <property type="entry name" value="sulfo_cyanin"/>
    <property type="match status" value="1"/>
</dbReference>
<evidence type="ECO:0000259" key="3">
    <source>
        <dbReference type="Pfam" id="PF06525"/>
    </source>
</evidence>